<dbReference type="PANTHER" id="PTHR33217:SF8">
    <property type="entry name" value="MUTATOR FAMILY TRANSPOSASE"/>
    <property type="match status" value="1"/>
</dbReference>
<dbReference type="GO" id="GO:0006313">
    <property type="term" value="P:DNA transposition"/>
    <property type="evidence" value="ECO:0007669"/>
    <property type="project" value="UniProtKB-UniRule"/>
</dbReference>
<protein>
    <recommendedName>
        <fullName evidence="6">Mutator family transposase</fullName>
    </recommendedName>
</protein>
<dbReference type="InterPro" id="IPR001207">
    <property type="entry name" value="Transposase_mutator"/>
</dbReference>
<dbReference type="GO" id="GO:0004803">
    <property type="term" value="F:transposase activity"/>
    <property type="evidence" value="ECO:0007669"/>
    <property type="project" value="UniProtKB-UniRule"/>
</dbReference>
<evidence type="ECO:0000313" key="8">
    <source>
        <dbReference type="Proteomes" id="UP000824156"/>
    </source>
</evidence>
<dbReference type="NCBIfam" id="NF033543">
    <property type="entry name" value="transpos_IS256"/>
    <property type="match status" value="1"/>
</dbReference>
<reference evidence="7" key="2">
    <citation type="submission" date="2021-04" db="EMBL/GenBank/DDBJ databases">
        <authorList>
            <person name="Gilroy R."/>
        </authorList>
    </citation>
    <scope>NUCLEOTIDE SEQUENCE</scope>
    <source>
        <strain evidence="7">1719</strain>
    </source>
</reference>
<evidence type="ECO:0000256" key="3">
    <source>
        <dbReference type="ARBA" id="ARBA00022578"/>
    </source>
</evidence>
<evidence type="ECO:0000313" key="7">
    <source>
        <dbReference type="EMBL" id="HIX53510.1"/>
    </source>
</evidence>
<comment type="similarity">
    <text evidence="2 6">Belongs to the transposase mutator family.</text>
</comment>
<keyword evidence="6" id="KW-0814">Transposable element</keyword>
<evidence type="ECO:0000256" key="2">
    <source>
        <dbReference type="ARBA" id="ARBA00010961"/>
    </source>
</evidence>
<dbReference type="PANTHER" id="PTHR33217">
    <property type="entry name" value="TRANSPOSASE FOR INSERTION SEQUENCE ELEMENT IS1081"/>
    <property type="match status" value="1"/>
</dbReference>
<keyword evidence="4 6" id="KW-0238">DNA-binding</keyword>
<name>A0A9D1W6F9_9SPHI</name>
<accession>A0A9D1W6F9</accession>
<organism evidence="7 8">
    <name type="scientific">Candidatus Sphingobacterium stercoripullorum</name>
    <dbReference type="NCBI Taxonomy" id="2838759"/>
    <lineage>
        <taxon>Bacteria</taxon>
        <taxon>Pseudomonadati</taxon>
        <taxon>Bacteroidota</taxon>
        <taxon>Sphingobacteriia</taxon>
        <taxon>Sphingobacteriales</taxon>
        <taxon>Sphingobacteriaceae</taxon>
        <taxon>Sphingobacterium</taxon>
    </lineage>
</organism>
<dbReference type="GO" id="GO:0003677">
    <property type="term" value="F:DNA binding"/>
    <property type="evidence" value="ECO:0007669"/>
    <property type="project" value="UniProtKB-UniRule"/>
</dbReference>
<dbReference type="EMBL" id="DXEZ01000016">
    <property type="protein sequence ID" value="HIX53510.1"/>
    <property type="molecule type" value="Genomic_DNA"/>
</dbReference>
<evidence type="ECO:0000256" key="4">
    <source>
        <dbReference type="ARBA" id="ARBA00023125"/>
    </source>
</evidence>
<comment type="function">
    <text evidence="1 6">Required for the transposition of the insertion element.</text>
</comment>
<keyword evidence="3 6" id="KW-0815">Transposition</keyword>
<evidence type="ECO:0000256" key="5">
    <source>
        <dbReference type="ARBA" id="ARBA00023172"/>
    </source>
</evidence>
<evidence type="ECO:0000256" key="1">
    <source>
        <dbReference type="ARBA" id="ARBA00002190"/>
    </source>
</evidence>
<dbReference type="Proteomes" id="UP000824156">
    <property type="component" value="Unassembled WGS sequence"/>
</dbReference>
<dbReference type="AlphaFoldDB" id="A0A9D1W6F9"/>
<keyword evidence="5 6" id="KW-0233">DNA recombination</keyword>
<gene>
    <name evidence="7" type="ORF">H9853_00660</name>
</gene>
<sequence length="348" mass="40226">MKKEDLIRMIKATKPNQTEVLPMNQFNKEIAQALLENTNLTEVFRNQLESTMNSLLESELTAILGYDPYVRFNNGNYHNGDYTRRLDTQFGQINVRVPRDRKGEFHQLLIPPYTHRIDSLETTIIQLYEKGITTREIADLIEKMYGSHYSPTTISNITKMVDEQVTAFHSRPIFHSQYVCLFLDATYIPLRRDAVQKEAVHIALGITSSGEKEILDYLIAPQESDIAWSELLGSLISRGLTDIQLIVADGMTAIQNTCERNYPQAKFQRCLVHINRNIMGKVRISDRQEVASDFKKIHHASTTQEGKEMIQTFIDKWQKRYPRMTHSLQETENLLTFTQFPKGFCCEV</sequence>
<reference evidence="7" key="1">
    <citation type="journal article" date="2021" name="PeerJ">
        <title>Extensive microbial diversity within the chicken gut microbiome revealed by metagenomics and culture.</title>
        <authorList>
            <person name="Gilroy R."/>
            <person name="Ravi A."/>
            <person name="Getino M."/>
            <person name="Pursley I."/>
            <person name="Horton D.L."/>
            <person name="Alikhan N.F."/>
            <person name="Baker D."/>
            <person name="Gharbi K."/>
            <person name="Hall N."/>
            <person name="Watson M."/>
            <person name="Adriaenssens E.M."/>
            <person name="Foster-Nyarko E."/>
            <person name="Jarju S."/>
            <person name="Secka A."/>
            <person name="Antonio M."/>
            <person name="Oren A."/>
            <person name="Chaudhuri R.R."/>
            <person name="La Ragione R."/>
            <person name="Hildebrand F."/>
            <person name="Pallen M.J."/>
        </authorList>
    </citation>
    <scope>NUCLEOTIDE SEQUENCE</scope>
    <source>
        <strain evidence="7">1719</strain>
    </source>
</reference>
<proteinExistence type="inferred from homology"/>
<dbReference type="Pfam" id="PF00872">
    <property type="entry name" value="Transposase_mut"/>
    <property type="match status" value="1"/>
</dbReference>
<evidence type="ECO:0000256" key="6">
    <source>
        <dbReference type="RuleBase" id="RU365089"/>
    </source>
</evidence>
<comment type="caution">
    <text evidence="7">The sequence shown here is derived from an EMBL/GenBank/DDBJ whole genome shotgun (WGS) entry which is preliminary data.</text>
</comment>